<sequence>MWVMWSCDLLSGGSWALNSWSSSWVFSWASPLVDPSWALLLVGVTIYL</sequence>
<dbReference type="EMBL" id="LXJU01000003">
    <property type="protein sequence ID" value="OGE56098.1"/>
    <property type="molecule type" value="Genomic_DNA"/>
</dbReference>
<accession>A0A1F5LSB2</accession>
<organism evidence="1 2">
    <name type="scientific">Penicillium arizonense</name>
    <dbReference type="NCBI Taxonomy" id="1835702"/>
    <lineage>
        <taxon>Eukaryota</taxon>
        <taxon>Fungi</taxon>
        <taxon>Dikarya</taxon>
        <taxon>Ascomycota</taxon>
        <taxon>Pezizomycotina</taxon>
        <taxon>Eurotiomycetes</taxon>
        <taxon>Eurotiomycetidae</taxon>
        <taxon>Eurotiales</taxon>
        <taxon>Aspergillaceae</taxon>
        <taxon>Penicillium</taxon>
    </lineage>
</organism>
<comment type="caution">
    <text evidence="1">The sequence shown here is derived from an EMBL/GenBank/DDBJ whole genome shotgun (WGS) entry which is preliminary data.</text>
</comment>
<evidence type="ECO:0000313" key="2">
    <source>
        <dbReference type="Proteomes" id="UP000177622"/>
    </source>
</evidence>
<keyword evidence="2" id="KW-1185">Reference proteome</keyword>
<name>A0A1F5LSB2_PENAI</name>
<dbReference type="GeneID" id="34572928"/>
<dbReference type="Proteomes" id="UP000177622">
    <property type="component" value="Unassembled WGS sequence"/>
</dbReference>
<dbReference type="AlphaFoldDB" id="A0A1F5LSB2"/>
<gene>
    <name evidence="1" type="ORF">PENARI_c003G02864</name>
</gene>
<protein>
    <submittedName>
        <fullName evidence="1">Uncharacterized protein</fullName>
    </submittedName>
</protein>
<proteinExistence type="predicted"/>
<reference evidence="1 2" key="1">
    <citation type="journal article" date="2016" name="Sci. Rep.">
        <title>Penicillium arizonense, a new, genome sequenced fungal species, reveals a high chemical diversity in secreted metabolites.</title>
        <authorList>
            <person name="Grijseels S."/>
            <person name="Nielsen J.C."/>
            <person name="Randelovic M."/>
            <person name="Nielsen J."/>
            <person name="Nielsen K.F."/>
            <person name="Workman M."/>
            <person name="Frisvad J.C."/>
        </authorList>
    </citation>
    <scope>NUCLEOTIDE SEQUENCE [LARGE SCALE GENOMIC DNA]</scope>
    <source>
        <strain evidence="1 2">CBS 141311</strain>
    </source>
</reference>
<evidence type="ECO:0000313" key="1">
    <source>
        <dbReference type="EMBL" id="OGE56098.1"/>
    </source>
</evidence>
<dbReference type="RefSeq" id="XP_022491527.1">
    <property type="nucleotide sequence ID" value="XM_022628194.1"/>
</dbReference>